<dbReference type="SUPFAM" id="SSF50022">
    <property type="entry name" value="ISP domain"/>
    <property type="match status" value="1"/>
</dbReference>
<feature type="region of interest" description="Disordered" evidence="7">
    <location>
        <begin position="249"/>
        <end position="268"/>
    </location>
</feature>
<evidence type="ECO:0000256" key="1">
    <source>
        <dbReference type="ARBA" id="ARBA00001962"/>
    </source>
</evidence>
<dbReference type="GO" id="GO:0016491">
    <property type="term" value="F:oxidoreductase activity"/>
    <property type="evidence" value="ECO:0007669"/>
    <property type="project" value="UniProtKB-KW"/>
</dbReference>
<dbReference type="EMBL" id="CAFBNC010000140">
    <property type="protein sequence ID" value="CAB4952904.1"/>
    <property type="molecule type" value="Genomic_DNA"/>
</dbReference>
<dbReference type="SUPFAM" id="SSF55961">
    <property type="entry name" value="Bet v1-like"/>
    <property type="match status" value="1"/>
</dbReference>
<dbReference type="InterPro" id="IPR001663">
    <property type="entry name" value="Rng_hydr_dOase-A"/>
</dbReference>
<dbReference type="Pfam" id="PF00355">
    <property type="entry name" value="Rieske"/>
    <property type="match status" value="1"/>
</dbReference>
<dbReference type="InterPro" id="IPR036922">
    <property type="entry name" value="Rieske_2Fe-2S_sf"/>
</dbReference>
<keyword evidence="2" id="KW-0001">2Fe-2S</keyword>
<evidence type="ECO:0000256" key="6">
    <source>
        <dbReference type="ARBA" id="ARBA00023014"/>
    </source>
</evidence>
<sequence length="457" mass="50798">MTDIAARIAGEQGTYVDIGSLRSRSENAGVSDRRPITVPADRYISADFAARENVLMWPKVWQLATTLDSVPNPGDFVEFTVGRLSAIVLRDQSGTLRAFQNVCLHRGIELCHGSGEGLTELRCQYHRWCWNLDGVLKEIPSRRDFGVVNNDDYGLRALAIDTWGPLVFVNFDAEAMPLADYLGGAPADAAHQDLDDFRCRFQVTVAVPANWKTTADGFSETLHVQGLHPELLQIYDDLDSDQVAWDHAARSRQPYGRPSPRIRPTPSDQDVWNAYAAVFSSRVGLDPADPGEVPPIGEGQSLMSVMADQLRAARAAQGIDLDRFTDEQLMTLDQYNIFPNITVLVFPDLLSVLRSRPGDSPDECFLDAFQFDRVNPGDTSERTKPLSVDVPLGEASFGVVLDQDFALLRHAQRGLHQPGFTRLTLAQEEIRVVNTHRNLERYLGIEPSEIEGDHPFA</sequence>
<dbReference type="PROSITE" id="PS51296">
    <property type="entry name" value="RIESKE"/>
    <property type="match status" value="1"/>
</dbReference>
<reference evidence="9" key="1">
    <citation type="submission" date="2020-05" db="EMBL/GenBank/DDBJ databases">
        <authorList>
            <person name="Chiriac C."/>
            <person name="Salcher M."/>
            <person name="Ghai R."/>
            <person name="Kavagutti S V."/>
        </authorList>
    </citation>
    <scope>NUCLEOTIDE SEQUENCE</scope>
</reference>
<evidence type="ECO:0000256" key="2">
    <source>
        <dbReference type="ARBA" id="ARBA00022714"/>
    </source>
</evidence>
<keyword evidence="3" id="KW-0479">Metal-binding</keyword>
<organism evidence="9">
    <name type="scientific">freshwater metagenome</name>
    <dbReference type="NCBI Taxonomy" id="449393"/>
    <lineage>
        <taxon>unclassified sequences</taxon>
        <taxon>metagenomes</taxon>
        <taxon>ecological metagenomes</taxon>
    </lineage>
</organism>
<dbReference type="InterPro" id="IPR017941">
    <property type="entry name" value="Rieske_2Fe-2S"/>
</dbReference>
<evidence type="ECO:0000256" key="3">
    <source>
        <dbReference type="ARBA" id="ARBA00022723"/>
    </source>
</evidence>
<dbReference type="Gene3D" id="3.90.380.10">
    <property type="entry name" value="Naphthalene 1,2-dioxygenase Alpha Subunit, Chain A, domain 1"/>
    <property type="match status" value="1"/>
</dbReference>
<evidence type="ECO:0000256" key="5">
    <source>
        <dbReference type="ARBA" id="ARBA00023004"/>
    </source>
</evidence>
<dbReference type="PRINTS" id="PR00090">
    <property type="entry name" value="RNGDIOXGNASE"/>
</dbReference>
<dbReference type="AlphaFoldDB" id="A0A6J7KG13"/>
<evidence type="ECO:0000256" key="4">
    <source>
        <dbReference type="ARBA" id="ARBA00023002"/>
    </source>
</evidence>
<proteinExistence type="predicted"/>
<dbReference type="InterPro" id="IPR015879">
    <property type="entry name" value="Ring_hydroxy_dOase_asu_C_dom"/>
</dbReference>
<evidence type="ECO:0000313" key="9">
    <source>
        <dbReference type="EMBL" id="CAB4952904.1"/>
    </source>
</evidence>
<comment type="cofactor">
    <cofactor evidence="1">
        <name>Fe cation</name>
        <dbReference type="ChEBI" id="CHEBI:24875"/>
    </cofactor>
</comment>
<keyword evidence="4" id="KW-0560">Oxidoreductase</keyword>
<dbReference type="GO" id="GO:0005506">
    <property type="term" value="F:iron ion binding"/>
    <property type="evidence" value="ECO:0007669"/>
    <property type="project" value="InterPro"/>
</dbReference>
<dbReference type="Pfam" id="PF00848">
    <property type="entry name" value="Ring_hydroxyl_A"/>
    <property type="match status" value="1"/>
</dbReference>
<dbReference type="Gene3D" id="2.102.10.10">
    <property type="entry name" value="Rieske [2Fe-2S] iron-sulphur domain"/>
    <property type="match status" value="1"/>
</dbReference>
<evidence type="ECO:0000259" key="8">
    <source>
        <dbReference type="PROSITE" id="PS51296"/>
    </source>
</evidence>
<gene>
    <name evidence="9" type="ORF">UFOPK3733_01986</name>
</gene>
<name>A0A6J7KG13_9ZZZZ</name>
<keyword evidence="6" id="KW-0411">Iron-sulfur</keyword>
<dbReference type="GO" id="GO:0051537">
    <property type="term" value="F:2 iron, 2 sulfur cluster binding"/>
    <property type="evidence" value="ECO:0007669"/>
    <property type="project" value="UniProtKB-KW"/>
</dbReference>
<feature type="domain" description="Rieske" evidence="8">
    <location>
        <begin position="61"/>
        <end position="169"/>
    </location>
</feature>
<accession>A0A6J7KG13</accession>
<keyword evidence="5" id="KW-0408">Iron</keyword>
<protein>
    <submittedName>
        <fullName evidence="9">Unannotated protein</fullName>
    </submittedName>
</protein>
<evidence type="ECO:0000256" key="7">
    <source>
        <dbReference type="SAM" id="MobiDB-lite"/>
    </source>
</evidence>
<dbReference type="CDD" id="cd03469">
    <property type="entry name" value="Rieske_RO_Alpha_N"/>
    <property type="match status" value="1"/>
</dbReference>
<dbReference type="PANTHER" id="PTHR43756:SF5">
    <property type="entry name" value="CHOLINE MONOOXYGENASE, CHLOROPLASTIC"/>
    <property type="match status" value="1"/>
</dbReference>
<dbReference type="PANTHER" id="PTHR43756">
    <property type="entry name" value="CHOLINE MONOOXYGENASE, CHLOROPLASTIC"/>
    <property type="match status" value="1"/>
</dbReference>